<feature type="transmembrane region" description="Helical" evidence="1">
    <location>
        <begin position="31"/>
        <end position="57"/>
    </location>
</feature>
<comment type="caution">
    <text evidence="2">The sequence shown here is derived from an EMBL/GenBank/DDBJ whole genome shotgun (WGS) entry which is preliminary data.</text>
</comment>
<keyword evidence="1" id="KW-0472">Membrane</keyword>
<accession>A0A7Y9EBH1</accession>
<name>A0A7Y9EBH1_9ACTN</name>
<keyword evidence="1" id="KW-0812">Transmembrane</keyword>
<evidence type="ECO:0000313" key="2">
    <source>
        <dbReference type="EMBL" id="NYD44730.1"/>
    </source>
</evidence>
<gene>
    <name evidence="2" type="ORF">BJY14_000713</name>
</gene>
<sequence>MSEQTRPGADAVVADLKGRPPRKIRLGGLELLLGVPLMVFAAVVLVGGTFYLLVYAISGRRCPA</sequence>
<organism evidence="2 3">
    <name type="scientific">Actinomadura luteofluorescens</name>
    <dbReference type="NCBI Taxonomy" id="46163"/>
    <lineage>
        <taxon>Bacteria</taxon>
        <taxon>Bacillati</taxon>
        <taxon>Actinomycetota</taxon>
        <taxon>Actinomycetes</taxon>
        <taxon>Streptosporangiales</taxon>
        <taxon>Thermomonosporaceae</taxon>
        <taxon>Actinomadura</taxon>
    </lineage>
</organism>
<evidence type="ECO:0000313" key="3">
    <source>
        <dbReference type="Proteomes" id="UP000529783"/>
    </source>
</evidence>
<evidence type="ECO:0000256" key="1">
    <source>
        <dbReference type="SAM" id="Phobius"/>
    </source>
</evidence>
<dbReference type="EMBL" id="JACCBA010000001">
    <property type="protein sequence ID" value="NYD44730.1"/>
    <property type="molecule type" value="Genomic_DNA"/>
</dbReference>
<protein>
    <submittedName>
        <fullName evidence="2">Uncharacterized protein</fullName>
    </submittedName>
</protein>
<dbReference type="RefSeq" id="WP_179842278.1">
    <property type="nucleotide sequence ID" value="NZ_JACCBA010000001.1"/>
</dbReference>
<dbReference type="Proteomes" id="UP000529783">
    <property type="component" value="Unassembled WGS sequence"/>
</dbReference>
<keyword evidence="3" id="KW-1185">Reference proteome</keyword>
<keyword evidence="1" id="KW-1133">Transmembrane helix</keyword>
<reference evidence="2 3" key="1">
    <citation type="submission" date="2020-07" db="EMBL/GenBank/DDBJ databases">
        <title>Sequencing the genomes of 1000 actinobacteria strains.</title>
        <authorList>
            <person name="Klenk H.-P."/>
        </authorList>
    </citation>
    <scope>NUCLEOTIDE SEQUENCE [LARGE SCALE GENOMIC DNA]</scope>
    <source>
        <strain evidence="2 3">DSM 40398</strain>
    </source>
</reference>
<dbReference type="AlphaFoldDB" id="A0A7Y9EBH1"/>
<proteinExistence type="predicted"/>